<evidence type="ECO:0008006" key="4">
    <source>
        <dbReference type="Google" id="ProtNLM"/>
    </source>
</evidence>
<accession>A0ABU0IW46</accession>
<organism evidence="2 3">
    <name type="scientific">Caulobacter ginsengisoli</name>
    <dbReference type="NCBI Taxonomy" id="400775"/>
    <lineage>
        <taxon>Bacteria</taxon>
        <taxon>Pseudomonadati</taxon>
        <taxon>Pseudomonadota</taxon>
        <taxon>Alphaproteobacteria</taxon>
        <taxon>Caulobacterales</taxon>
        <taxon>Caulobacteraceae</taxon>
        <taxon>Caulobacter</taxon>
    </lineage>
</organism>
<feature type="transmembrane region" description="Helical" evidence="1">
    <location>
        <begin position="35"/>
        <end position="53"/>
    </location>
</feature>
<gene>
    <name evidence="2" type="ORF">QO010_004029</name>
</gene>
<protein>
    <recommendedName>
        <fullName evidence="4">ABC transporter permease</fullName>
    </recommendedName>
</protein>
<feature type="transmembrane region" description="Helical" evidence="1">
    <location>
        <begin position="68"/>
        <end position="88"/>
    </location>
</feature>
<feature type="transmembrane region" description="Helical" evidence="1">
    <location>
        <begin position="124"/>
        <end position="142"/>
    </location>
</feature>
<reference evidence="2 3" key="1">
    <citation type="submission" date="2023-07" db="EMBL/GenBank/DDBJ databases">
        <title>Genomic Encyclopedia of Type Strains, Phase IV (KMG-IV): sequencing the most valuable type-strain genomes for metagenomic binning, comparative biology and taxonomic classification.</title>
        <authorList>
            <person name="Goeker M."/>
        </authorList>
    </citation>
    <scope>NUCLEOTIDE SEQUENCE [LARGE SCALE GENOMIC DNA]</scope>
    <source>
        <strain evidence="2 3">DSM 18695</strain>
    </source>
</reference>
<evidence type="ECO:0000256" key="1">
    <source>
        <dbReference type="SAM" id="Phobius"/>
    </source>
</evidence>
<proteinExistence type="predicted"/>
<dbReference type="Proteomes" id="UP001228905">
    <property type="component" value="Unassembled WGS sequence"/>
</dbReference>
<feature type="transmembrane region" description="Helical" evidence="1">
    <location>
        <begin position="162"/>
        <end position="182"/>
    </location>
</feature>
<evidence type="ECO:0000313" key="2">
    <source>
        <dbReference type="EMBL" id="MDQ0466236.1"/>
    </source>
</evidence>
<keyword evidence="1" id="KW-0812">Transmembrane</keyword>
<dbReference type="EMBL" id="JAUSVS010000010">
    <property type="protein sequence ID" value="MDQ0466236.1"/>
    <property type="molecule type" value="Genomic_DNA"/>
</dbReference>
<comment type="caution">
    <text evidence="2">The sequence shown here is derived from an EMBL/GenBank/DDBJ whole genome shotgun (WGS) entry which is preliminary data.</text>
</comment>
<sequence>MTRTWIAAARTYAKRLGRWSAGHLAVRLEEYAFDYLLYPFMLYRGGGLLVGWLRDLFGQDAPAMPATGYWFGLGLMTAASIALNLIYVRAYDRMRTDWFGFEALKRAQENLIPSRFRVGPWRTAARFTAFVYLSAWHNPLFATLFMRRASASYAMSEGDWPVFWSAVLIANLGWAGIVSGAVEAAKAVLRLIG</sequence>
<keyword evidence="1" id="KW-1133">Transmembrane helix</keyword>
<name>A0ABU0IW46_9CAUL</name>
<keyword evidence="1" id="KW-0472">Membrane</keyword>
<keyword evidence="3" id="KW-1185">Reference proteome</keyword>
<evidence type="ECO:0000313" key="3">
    <source>
        <dbReference type="Proteomes" id="UP001228905"/>
    </source>
</evidence>